<keyword evidence="3" id="KW-1185">Reference proteome</keyword>
<dbReference type="Proteomes" id="UP001335648">
    <property type="component" value="Unassembled WGS sequence"/>
</dbReference>
<sequence>MEAEGPSGPLFSPDCVFREGESERDPSATPLRPLCDPSATPLRPLCDPRPTKTSASDLPCLLVCNLPSLTFALPKTAFQPPHRLLHSRCGDVPAPPATLTLWGRPRTACYTHAVGTSPHRLLHSHCGDVPAPPATPTLWRRSRSLTPFTQ</sequence>
<organism evidence="2 3">
    <name type="scientific">Champsocephalus esox</name>
    <name type="common">pike icefish</name>
    <dbReference type="NCBI Taxonomy" id="159716"/>
    <lineage>
        <taxon>Eukaryota</taxon>
        <taxon>Metazoa</taxon>
        <taxon>Chordata</taxon>
        <taxon>Craniata</taxon>
        <taxon>Vertebrata</taxon>
        <taxon>Euteleostomi</taxon>
        <taxon>Actinopterygii</taxon>
        <taxon>Neopterygii</taxon>
        <taxon>Teleostei</taxon>
        <taxon>Neoteleostei</taxon>
        <taxon>Acanthomorphata</taxon>
        <taxon>Eupercaria</taxon>
        <taxon>Perciformes</taxon>
        <taxon>Notothenioidei</taxon>
        <taxon>Channichthyidae</taxon>
        <taxon>Champsocephalus</taxon>
    </lineage>
</organism>
<feature type="compositionally biased region" description="Basic and acidic residues" evidence="1">
    <location>
        <begin position="16"/>
        <end position="26"/>
    </location>
</feature>
<evidence type="ECO:0000256" key="1">
    <source>
        <dbReference type="SAM" id="MobiDB-lite"/>
    </source>
</evidence>
<feature type="region of interest" description="Disordered" evidence="1">
    <location>
        <begin position="1"/>
        <end position="36"/>
    </location>
</feature>
<evidence type="ECO:0000313" key="3">
    <source>
        <dbReference type="Proteomes" id="UP001335648"/>
    </source>
</evidence>
<comment type="caution">
    <text evidence="2">The sequence shown here is derived from an EMBL/GenBank/DDBJ whole genome shotgun (WGS) entry which is preliminary data.</text>
</comment>
<dbReference type="AlphaFoldDB" id="A0AAN8DGX3"/>
<reference evidence="2 3" key="1">
    <citation type="journal article" date="2023" name="Mol. Biol. Evol.">
        <title>Genomics of Secondarily Temperate Adaptation in the Only Non-Antarctic Icefish.</title>
        <authorList>
            <person name="Rivera-Colon A.G."/>
            <person name="Rayamajhi N."/>
            <person name="Minhas B.F."/>
            <person name="Madrigal G."/>
            <person name="Bilyk K.T."/>
            <person name="Yoon V."/>
            <person name="Hune M."/>
            <person name="Gregory S."/>
            <person name="Cheng C.H.C."/>
            <person name="Catchen J.M."/>
        </authorList>
    </citation>
    <scope>NUCLEOTIDE SEQUENCE [LARGE SCALE GENOMIC DNA]</scope>
    <source>
        <strain evidence="2">JC2023a</strain>
    </source>
</reference>
<name>A0AAN8DGX3_9TELE</name>
<accession>A0AAN8DGX3</accession>
<proteinExistence type="predicted"/>
<gene>
    <name evidence="2" type="ORF">CesoFtcFv8_000378</name>
</gene>
<dbReference type="EMBL" id="JAULUE010000933">
    <property type="protein sequence ID" value="KAK5922991.1"/>
    <property type="molecule type" value="Genomic_DNA"/>
</dbReference>
<evidence type="ECO:0000313" key="2">
    <source>
        <dbReference type="EMBL" id="KAK5922991.1"/>
    </source>
</evidence>
<protein>
    <submittedName>
        <fullName evidence="2">Uncharacterized protein</fullName>
    </submittedName>
</protein>